<keyword evidence="1" id="KW-0812">Transmembrane</keyword>
<proteinExistence type="predicted"/>
<keyword evidence="3" id="KW-1185">Reference proteome</keyword>
<dbReference type="RefSeq" id="WP_146682432.1">
    <property type="nucleotide sequence ID" value="NZ_CP019646.1"/>
</dbReference>
<sequence length="102" mass="11539">MTQENRKIEFKSLLIGLLIGTNLLFFLGAADEDQPAARGFSIPQENLCETGRFSLSATDNETVYILDTKTGHVWYRTDRVIQDLGTPAEPEMTETRVEKQVF</sequence>
<feature type="transmembrane region" description="Helical" evidence="1">
    <location>
        <begin position="12"/>
        <end position="30"/>
    </location>
</feature>
<reference evidence="3" key="1">
    <citation type="submission" date="2017-02" db="EMBL/GenBank/DDBJ databases">
        <title>Comparative genomics and description of representatives of a novel lineage of planctomycetes thriving in anoxic sediments.</title>
        <authorList>
            <person name="Spring S."/>
            <person name="Bunk B."/>
            <person name="Sproer C."/>
        </authorList>
    </citation>
    <scope>NUCLEOTIDE SEQUENCE [LARGE SCALE GENOMIC DNA]</scope>
    <source>
        <strain evidence="3">SM-Chi-D1</strain>
    </source>
</reference>
<evidence type="ECO:0000256" key="1">
    <source>
        <dbReference type="SAM" id="Phobius"/>
    </source>
</evidence>
<gene>
    <name evidence="2" type="ORF">SMSP2_00485</name>
</gene>
<dbReference type="OrthoDB" id="9896831at2"/>
<accession>A0A1Q2MBQ0</accession>
<name>A0A1Q2MBQ0_9BACT</name>
<dbReference type="Proteomes" id="UP000188181">
    <property type="component" value="Chromosome"/>
</dbReference>
<keyword evidence="1" id="KW-1133">Transmembrane helix</keyword>
<dbReference type="KEGG" id="pbas:SMSP2_00485"/>
<evidence type="ECO:0000313" key="3">
    <source>
        <dbReference type="Proteomes" id="UP000188181"/>
    </source>
</evidence>
<dbReference type="EMBL" id="CP019646">
    <property type="protein sequence ID" value="AQQ70143.1"/>
    <property type="molecule type" value="Genomic_DNA"/>
</dbReference>
<organism evidence="2 3">
    <name type="scientific">Limihaloglobus sulfuriphilus</name>
    <dbReference type="NCBI Taxonomy" id="1851148"/>
    <lineage>
        <taxon>Bacteria</taxon>
        <taxon>Pseudomonadati</taxon>
        <taxon>Planctomycetota</taxon>
        <taxon>Phycisphaerae</taxon>
        <taxon>Sedimentisphaerales</taxon>
        <taxon>Sedimentisphaeraceae</taxon>
        <taxon>Limihaloglobus</taxon>
    </lineage>
</organism>
<dbReference type="STRING" id="1851148.SMSP2_00485"/>
<dbReference type="AlphaFoldDB" id="A0A1Q2MBQ0"/>
<keyword evidence="1" id="KW-0472">Membrane</keyword>
<protein>
    <submittedName>
        <fullName evidence="2">Uncharacterized protein</fullName>
    </submittedName>
</protein>
<evidence type="ECO:0000313" key="2">
    <source>
        <dbReference type="EMBL" id="AQQ70143.1"/>
    </source>
</evidence>